<comment type="subcellular location">
    <subcellularLocation>
        <location evidence="5">Cytoplasm</location>
    </subcellularLocation>
    <text evidence="5">Localizes to the division site, in a FtsZ-dependent manner.</text>
</comment>
<evidence type="ECO:0000256" key="6">
    <source>
        <dbReference type="SAM" id="MobiDB-lite"/>
    </source>
</evidence>
<dbReference type="GO" id="GO:0000917">
    <property type="term" value="P:division septum assembly"/>
    <property type="evidence" value="ECO:0007669"/>
    <property type="project" value="UniProtKB-KW"/>
</dbReference>
<feature type="region of interest" description="Disordered" evidence="6">
    <location>
        <begin position="22"/>
        <end position="47"/>
    </location>
</feature>
<feature type="compositionally biased region" description="Polar residues" evidence="6">
    <location>
        <begin position="82"/>
        <end position="115"/>
    </location>
</feature>
<gene>
    <name evidence="5" type="primary">sepF</name>
    <name evidence="7" type="ORF">EH165_05405</name>
</gene>
<dbReference type="AlphaFoldDB" id="A0A3G8ZJZ5"/>
<reference evidence="7 8" key="2">
    <citation type="submission" date="2018-12" db="EMBL/GenBank/DDBJ databases">
        <title>Nakamurella antarcticus sp. nov., isolated from Antarctica South Shetland Islands soil.</title>
        <authorList>
            <person name="Peng F."/>
        </authorList>
    </citation>
    <scope>NUCLEOTIDE SEQUENCE [LARGE SCALE GENOMIC DNA]</scope>
    <source>
        <strain evidence="7 8">S14-144</strain>
    </source>
</reference>
<feature type="region of interest" description="Disordered" evidence="6">
    <location>
        <begin position="75"/>
        <end position="120"/>
    </location>
</feature>
<name>A0A3G8ZJZ5_9ACTN</name>
<dbReference type="GO" id="GO:0005737">
    <property type="term" value="C:cytoplasm"/>
    <property type="evidence" value="ECO:0007669"/>
    <property type="project" value="UniProtKB-SubCell"/>
</dbReference>
<dbReference type="InterPro" id="IPR038594">
    <property type="entry name" value="SepF-like_sf"/>
</dbReference>
<dbReference type="KEGG" id="nak:EH165_05405"/>
<dbReference type="Pfam" id="PF04472">
    <property type="entry name" value="SepF"/>
    <property type="match status" value="1"/>
</dbReference>
<dbReference type="InterPro" id="IPR007561">
    <property type="entry name" value="Cell_div_SepF/SepF-rel"/>
</dbReference>
<dbReference type="Gene3D" id="3.30.110.150">
    <property type="entry name" value="SepF-like protein"/>
    <property type="match status" value="1"/>
</dbReference>
<dbReference type="InterPro" id="IPR023052">
    <property type="entry name" value="Cell_div_SepF"/>
</dbReference>
<evidence type="ECO:0000313" key="8">
    <source>
        <dbReference type="Proteomes" id="UP000268084"/>
    </source>
</evidence>
<dbReference type="HAMAP" id="MF_01197">
    <property type="entry name" value="SepF"/>
    <property type="match status" value="1"/>
</dbReference>
<keyword evidence="3 5" id="KW-0131">Cell cycle</keyword>
<evidence type="ECO:0000313" key="7">
    <source>
        <dbReference type="EMBL" id="AZI57672.1"/>
    </source>
</evidence>
<dbReference type="GO" id="GO:0043093">
    <property type="term" value="P:FtsZ-dependent cytokinesis"/>
    <property type="evidence" value="ECO:0007669"/>
    <property type="project" value="UniProtKB-UniRule"/>
</dbReference>
<dbReference type="PANTHER" id="PTHR35798">
    <property type="entry name" value="CELL DIVISION PROTEIN SEPF"/>
    <property type="match status" value="1"/>
</dbReference>
<keyword evidence="5" id="KW-0963">Cytoplasm</keyword>
<comment type="similarity">
    <text evidence="5">Belongs to the SepF family.</text>
</comment>
<reference evidence="7 8" key="1">
    <citation type="submission" date="2018-11" db="EMBL/GenBank/DDBJ databases">
        <authorList>
            <person name="Da X."/>
        </authorList>
    </citation>
    <scope>NUCLEOTIDE SEQUENCE [LARGE SCALE GENOMIC DNA]</scope>
    <source>
        <strain evidence="7 8">S14-144</strain>
    </source>
</reference>
<evidence type="ECO:0000256" key="4">
    <source>
        <dbReference type="ARBA" id="ARBA00044936"/>
    </source>
</evidence>
<evidence type="ECO:0000256" key="2">
    <source>
        <dbReference type="ARBA" id="ARBA00023210"/>
    </source>
</evidence>
<dbReference type="OrthoDB" id="3731101at2"/>
<proteinExistence type="inferred from homology"/>
<evidence type="ECO:0000256" key="3">
    <source>
        <dbReference type="ARBA" id="ARBA00023306"/>
    </source>
</evidence>
<dbReference type="PANTHER" id="PTHR35798:SF1">
    <property type="entry name" value="CELL DIVISION PROTEIN SEPF"/>
    <property type="match status" value="1"/>
</dbReference>
<comment type="function">
    <text evidence="4 5">Cell division protein that is part of the divisome complex and is recruited early to the Z-ring. Probably stimulates Z-ring formation, perhaps through the cross-linking of FtsZ protofilaments. Its function overlaps with FtsA.</text>
</comment>
<organism evidence="7 8">
    <name type="scientific">Nakamurella antarctica</name>
    <dbReference type="NCBI Taxonomy" id="1902245"/>
    <lineage>
        <taxon>Bacteria</taxon>
        <taxon>Bacillati</taxon>
        <taxon>Actinomycetota</taxon>
        <taxon>Actinomycetes</taxon>
        <taxon>Nakamurellales</taxon>
        <taxon>Nakamurellaceae</taxon>
        <taxon>Nakamurella</taxon>
    </lineage>
</organism>
<evidence type="ECO:0000256" key="1">
    <source>
        <dbReference type="ARBA" id="ARBA00022618"/>
    </source>
</evidence>
<keyword evidence="2 5" id="KW-0717">Septation</keyword>
<sequence>MGFGRKVGAFLGLVPEDVRNDAHHDDYQDFDGPDYAGEYSSDYDADADYRSSRDATYAGASSSYGRRDSYAGSAAEGASYAPRSSQSDYRQPTAGATSRSTGHSFANEPVTQGSLAMQPRLDVRRDADSTAAARPVTIKLTGFGEARVIGEKYRDGQSVIMDMTEMADADARRLVDFAAGLAFAKRGSIDKVTTKVFMLLPPDVDFSAEDRREYAGAYSRR</sequence>
<comment type="subunit">
    <text evidence="5">Homodimer. Interacts with FtsZ.</text>
</comment>
<keyword evidence="1 5" id="KW-0132">Cell division</keyword>
<accession>A0A3G8ZJZ5</accession>
<keyword evidence="8" id="KW-1185">Reference proteome</keyword>
<protein>
    <recommendedName>
        <fullName evidence="5">Cell division protein SepF</fullName>
    </recommendedName>
</protein>
<dbReference type="RefSeq" id="WP_124798357.1">
    <property type="nucleotide sequence ID" value="NZ_CP034170.1"/>
</dbReference>
<dbReference type="EMBL" id="CP034170">
    <property type="protein sequence ID" value="AZI57672.1"/>
    <property type="molecule type" value="Genomic_DNA"/>
</dbReference>
<evidence type="ECO:0000256" key="5">
    <source>
        <dbReference type="HAMAP-Rule" id="MF_01197"/>
    </source>
</evidence>
<dbReference type="Proteomes" id="UP000268084">
    <property type="component" value="Chromosome"/>
</dbReference>